<keyword evidence="5" id="KW-0539">Nucleus</keyword>
<comment type="caution">
    <text evidence="9">The sequence shown here is derived from an EMBL/GenBank/DDBJ whole genome shotgun (WGS) entry which is preliminary data.</text>
</comment>
<reference evidence="9" key="1">
    <citation type="submission" date="2023-04" db="EMBL/GenBank/DDBJ databases">
        <title>Phytophthora fragariaefolia NBRC 109709.</title>
        <authorList>
            <person name="Ichikawa N."/>
            <person name="Sato H."/>
            <person name="Tonouchi N."/>
        </authorList>
    </citation>
    <scope>NUCLEOTIDE SEQUENCE</scope>
    <source>
        <strain evidence="9">NBRC 109709</strain>
    </source>
</reference>
<keyword evidence="3" id="KW-0863">Zinc-finger</keyword>
<proteinExistence type="predicted"/>
<dbReference type="AlphaFoldDB" id="A0A9W6TPE3"/>
<evidence type="ECO:0000256" key="2">
    <source>
        <dbReference type="ARBA" id="ARBA00022723"/>
    </source>
</evidence>
<accession>A0A9W6TPE3</accession>
<organism evidence="9 10">
    <name type="scientific">Phytophthora fragariaefolia</name>
    <dbReference type="NCBI Taxonomy" id="1490495"/>
    <lineage>
        <taxon>Eukaryota</taxon>
        <taxon>Sar</taxon>
        <taxon>Stramenopiles</taxon>
        <taxon>Oomycota</taxon>
        <taxon>Peronosporomycetes</taxon>
        <taxon>Peronosporales</taxon>
        <taxon>Peronosporaceae</taxon>
        <taxon>Phytophthora</taxon>
    </lineage>
</organism>
<dbReference type="GO" id="GO:0005634">
    <property type="term" value="C:nucleus"/>
    <property type="evidence" value="ECO:0007669"/>
    <property type="project" value="UniProtKB-SubCell"/>
</dbReference>
<feature type="compositionally biased region" description="Acidic residues" evidence="6">
    <location>
        <begin position="327"/>
        <end position="340"/>
    </location>
</feature>
<dbReference type="Proteomes" id="UP001165121">
    <property type="component" value="Unassembled WGS sequence"/>
</dbReference>
<dbReference type="PANTHER" id="PTHR46481">
    <property type="entry name" value="ZINC FINGER BED DOMAIN-CONTAINING PROTEIN 4"/>
    <property type="match status" value="1"/>
</dbReference>
<evidence type="ECO:0000256" key="3">
    <source>
        <dbReference type="ARBA" id="ARBA00022771"/>
    </source>
</evidence>
<evidence type="ECO:0000259" key="8">
    <source>
        <dbReference type="Pfam" id="PF05699"/>
    </source>
</evidence>
<dbReference type="InterPro" id="IPR008906">
    <property type="entry name" value="HATC_C_dom"/>
</dbReference>
<feature type="region of interest" description="Disordered" evidence="6">
    <location>
        <begin position="327"/>
        <end position="367"/>
    </location>
</feature>
<keyword evidence="4" id="KW-0862">Zinc</keyword>
<keyword evidence="2" id="KW-0479">Metal-binding</keyword>
<dbReference type="EMBL" id="BSXT01000093">
    <property type="protein sequence ID" value="GMF17455.1"/>
    <property type="molecule type" value="Genomic_DNA"/>
</dbReference>
<dbReference type="InterPro" id="IPR012337">
    <property type="entry name" value="RNaseH-like_sf"/>
</dbReference>
<sequence length="367" mass="42089">MKSAQKVKEEDYLRVAIGLTSTGIPFRVVEEPLFQAMFVYELPSRRQISGRLLYDREKSQLILRIMESGVTNLALITDGWSNTNGDSIINFVFVNPRIPPLFWKSINSKAETHTAEYIAGTIWSTILGFESVIGSGKVASVVTDNAVNMKKAWRLVRKQRIERVCTGCTAHGMNLLMKDIFNLEFFKSVLDRAKLLVRYFKEHRGLWSRFRELQKALRKKGGNGVASRCQRQRGDNIAYSPIAWWSFETSKTYALVREFAKLLLYIPTSSASSERSWSIHGFIHTKLRNRLTLELVNKLVFVYANIARKSEVNHILYQLYPDAYDDSDISHESDDEEDENVTSNYQRATTTAMTTNSEEKEDGETIR</sequence>
<protein>
    <submittedName>
        <fullName evidence="9">Unnamed protein product</fullName>
    </submittedName>
</protein>
<dbReference type="Pfam" id="PF05699">
    <property type="entry name" value="Dimer_Tnp_hAT"/>
    <property type="match status" value="1"/>
</dbReference>
<evidence type="ECO:0000313" key="10">
    <source>
        <dbReference type="Proteomes" id="UP001165121"/>
    </source>
</evidence>
<dbReference type="OrthoDB" id="125165at2759"/>
<evidence type="ECO:0000313" key="9">
    <source>
        <dbReference type="EMBL" id="GMF17455.1"/>
    </source>
</evidence>
<evidence type="ECO:0000256" key="4">
    <source>
        <dbReference type="ARBA" id="ARBA00022833"/>
    </source>
</evidence>
<dbReference type="InterPro" id="IPR052035">
    <property type="entry name" value="ZnF_BED_domain_contain"/>
</dbReference>
<name>A0A9W6TPE3_9STRA</name>
<feature type="domain" description="HAT C-terminal dimerisation" evidence="8">
    <location>
        <begin position="238"/>
        <end position="305"/>
    </location>
</feature>
<dbReference type="GO" id="GO:0008270">
    <property type="term" value="F:zinc ion binding"/>
    <property type="evidence" value="ECO:0007669"/>
    <property type="project" value="UniProtKB-KW"/>
</dbReference>
<dbReference type="SUPFAM" id="SSF53098">
    <property type="entry name" value="Ribonuclease H-like"/>
    <property type="match status" value="2"/>
</dbReference>
<dbReference type="Pfam" id="PF04937">
    <property type="entry name" value="DUF659"/>
    <property type="match status" value="1"/>
</dbReference>
<feature type="compositionally biased region" description="Polar residues" evidence="6">
    <location>
        <begin position="341"/>
        <end position="356"/>
    </location>
</feature>
<evidence type="ECO:0000256" key="5">
    <source>
        <dbReference type="ARBA" id="ARBA00023242"/>
    </source>
</evidence>
<comment type="subcellular location">
    <subcellularLocation>
        <location evidence="1">Nucleus</location>
    </subcellularLocation>
</comment>
<evidence type="ECO:0000256" key="6">
    <source>
        <dbReference type="SAM" id="MobiDB-lite"/>
    </source>
</evidence>
<feature type="domain" description="DUF659" evidence="7">
    <location>
        <begin position="69"/>
        <end position="195"/>
    </location>
</feature>
<dbReference type="GO" id="GO:0046983">
    <property type="term" value="F:protein dimerization activity"/>
    <property type="evidence" value="ECO:0007669"/>
    <property type="project" value="InterPro"/>
</dbReference>
<gene>
    <name evidence="9" type="ORF">Pfra01_000122800</name>
</gene>
<keyword evidence="10" id="KW-1185">Reference proteome</keyword>
<evidence type="ECO:0000259" key="7">
    <source>
        <dbReference type="Pfam" id="PF04937"/>
    </source>
</evidence>
<dbReference type="InterPro" id="IPR007021">
    <property type="entry name" value="DUF659"/>
</dbReference>
<evidence type="ECO:0000256" key="1">
    <source>
        <dbReference type="ARBA" id="ARBA00004123"/>
    </source>
</evidence>
<dbReference type="PANTHER" id="PTHR46481:SF10">
    <property type="entry name" value="ZINC FINGER BED DOMAIN-CONTAINING PROTEIN 39"/>
    <property type="match status" value="1"/>
</dbReference>